<accession>A0ABP1RU83</accession>
<feature type="region of interest" description="Disordered" evidence="1">
    <location>
        <begin position="74"/>
        <end position="105"/>
    </location>
</feature>
<reference evidence="2 3" key="1">
    <citation type="submission" date="2024-08" db="EMBL/GenBank/DDBJ databases">
        <authorList>
            <person name="Cucini C."/>
            <person name="Frati F."/>
        </authorList>
    </citation>
    <scope>NUCLEOTIDE SEQUENCE [LARGE SCALE GENOMIC DNA]</scope>
</reference>
<organism evidence="2 3">
    <name type="scientific">Orchesella dallaii</name>
    <dbReference type="NCBI Taxonomy" id="48710"/>
    <lineage>
        <taxon>Eukaryota</taxon>
        <taxon>Metazoa</taxon>
        <taxon>Ecdysozoa</taxon>
        <taxon>Arthropoda</taxon>
        <taxon>Hexapoda</taxon>
        <taxon>Collembola</taxon>
        <taxon>Entomobryomorpha</taxon>
        <taxon>Entomobryoidea</taxon>
        <taxon>Orchesellidae</taxon>
        <taxon>Orchesellinae</taxon>
        <taxon>Orchesella</taxon>
    </lineage>
</organism>
<dbReference type="InterPro" id="IPR006597">
    <property type="entry name" value="Sel1-like"/>
</dbReference>
<dbReference type="EMBL" id="CAXLJM020000109">
    <property type="protein sequence ID" value="CAL8135837.1"/>
    <property type="molecule type" value="Genomic_DNA"/>
</dbReference>
<name>A0ABP1RU83_9HEXA</name>
<dbReference type="SUPFAM" id="SSF81901">
    <property type="entry name" value="HCP-like"/>
    <property type="match status" value="1"/>
</dbReference>
<dbReference type="InterPro" id="IPR011990">
    <property type="entry name" value="TPR-like_helical_dom_sf"/>
</dbReference>
<keyword evidence="3" id="KW-1185">Reference proteome</keyword>
<evidence type="ECO:0000313" key="2">
    <source>
        <dbReference type="EMBL" id="CAL8135837.1"/>
    </source>
</evidence>
<evidence type="ECO:0000256" key="1">
    <source>
        <dbReference type="SAM" id="MobiDB-lite"/>
    </source>
</evidence>
<proteinExistence type="predicted"/>
<gene>
    <name evidence="2" type="ORF">ODALV1_LOCUS26164</name>
</gene>
<comment type="caution">
    <text evidence="2">The sequence shown here is derived from an EMBL/GenBank/DDBJ whole genome shotgun (WGS) entry which is preliminary data.</text>
</comment>
<protein>
    <submittedName>
        <fullName evidence="2">Uncharacterized protein</fullName>
    </submittedName>
</protein>
<sequence length="291" mass="32247">MNKEKELVLVKKDFGMAAEWFKKAAENGSGEAANALANLYFSGSGSPKDPKQGHHYLNLAVKLDLSSRSTKIKACNSDSTSDSDSAEISQSSELSSDSGETFDMEGGILETKPRRVLITQPRQLISKMVLFNKDDVNADLGAFGVTQHPPSLTPCPPRTWSRVCLIFLKEMEFTSADHIYKDRLIDLTVIDVPNFKLPMAHLIVEDLNGDVTLLFLKQEKCKKSIIEKLKFGQKIAILNPYMQIGNGALENGLRVDDRRCLISLGMIEEMCRFCGEKGAKRKGATGPDLFR</sequence>
<dbReference type="Pfam" id="PF08238">
    <property type="entry name" value="Sel1"/>
    <property type="match status" value="2"/>
</dbReference>
<dbReference type="Proteomes" id="UP001642540">
    <property type="component" value="Unassembled WGS sequence"/>
</dbReference>
<dbReference type="SMART" id="SM00671">
    <property type="entry name" value="SEL1"/>
    <property type="match status" value="2"/>
</dbReference>
<evidence type="ECO:0000313" key="3">
    <source>
        <dbReference type="Proteomes" id="UP001642540"/>
    </source>
</evidence>
<dbReference type="Gene3D" id="1.25.40.10">
    <property type="entry name" value="Tetratricopeptide repeat domain"/>
    <property type="match status" value="1"/>
</dbReference>
<feature type="compositionally biased region" description="Low complexity" evidence="1">
    <location>
        <begin position="77"/>
        <end position="99"/>
    </location>
</feature>